<dbReference type="Pfam" id="PF08797">
    <property type="entry name" value="HIRAN"/>
    <property type="match status" value="1"/>
</dbReference>
<keyword evidence="4" id="KW-0238">DNA-binding</keyword>
<name>A0A540VSD3_9GAMM</name>
<dbReference type="EMBL" id="VIFK01000045">
    <property type="protein sequence ID" value="TQE99680.1"/>
    <property type="molecule type" value="Genomic_DNA"/>
</dbReference>
<dbReference type="GO" id="GO:0016818">
    <property type="term" value="F:hydrolase activity, acting on acid anhydrides, in phosphorus-containing anhydrides"/>
    <property type="evidence" value="ECO:0007669"/>
    <property type="project" value="InterPro"/>
</dbReference>
<dbReference type="GO" id="GO:0003677">
    <property type="term" value="F:DNA binding"/>
    <property type="evidence" value="ECO:0007669"/>
    <property type="project" value="UniProtKB-KW"/>
</dbReference>
<evidence type="ECO:0000313" key="5">
    <source>
        <dbReference type="Proteomes" id="UP000315400"/>
    </source>
</evidence>
<evidence type="ECO:0000256" key="2">
    <source>
        <dbReference type="ARBA" id="ARBA00022801"/>
    </source>
</evidence>
<comment type="caution">
    <text evidence="4">The sequence shown here is derived from an EMBL/GenBank/DDBJ whole genome shotgun (WGS) entry which is preliminary data.</text>
</comment>
<keyword evidence="2" id="KW-0378">Hydrolase</keyword>
<dbReference type="Gene3D" id="3.30.70.2330">
    <property type="match status" value="1"/>
</dbReference>
<dbReference type="Proteomes" id="UP000315400">
    <property type="component" value="Unassembled WGS sequence"/>
</dbReference>
<feature type="domain" description="HIRAN" evidence="3">
    <location>
        <begin position="126"/>
        <end position="231"/>
    </location>
</feature>
<protein>
    <submittedName>
        <fullName evidence="4">DNA-binding protein</fullName>
    </submittedName>
</protein>
<organism evidence="4 5">
    <name type="scientific">Spiribacter salinus</name>
    <dbReference type="NCBI Taxonomy" id="1335746"/>
    <lineage>
        <taxon>Bacteria</taxon>
        <taxon>Pseudomonadati</taxon>
        <taxon>Pseudomonadota</taxon>
        <taxon>Gammaproteobacteria</taxon>
        <taxon>Chromatiales</taxon>
        <taxon>Ectothiorhodospiraceae</taxon>
        <taxon>Spiribacter</taxon>
    </lineage>
</organism>
<keyword evidence="1" id="KW-0479">Metal-binding</keyword>
<gene>
    <name evidence="4" type="ORF">FKY71_07350</name>
</gene>
<accession>A0A540VSD3</accession>
<reference evidence="4 5" key="1">
    <citation type="submission" date="2019-06" db="EMBL/GenBank/DDBJ databases">
        <title>Metagenome assembled Genome of Spiribacter salinus SL48-SHIP from the microbial mat of Salt Lake 48 (Novosibirsk region, Russia).</title>
        <authorList>
            <person name="Shipova A."/>
            <person name="Rozanov A.S."/>
            <person name="Bryanskaya A.V."/>
            <person name="Peltek S.E."/>
        </authorList>
    </citation>
    <scope>NUCLEOTIDE SEQUENCE [LARGE SCALE GENOMIC DNA]</scope>
    <source>
        <strain evidence="4">SL48-SHIP-2</strain>
    </source>
</reference>
<proteinExistence type="predicted"/>
<evidence type="ECO:0000313" key="4">
    <source>
        <dbReference type="EMBL" id="TQE99680.1"/>
    </source>
</evidence>
<dbReference type="InterPro" id="IPR014905">
    <property type="entry name" value="HIRAN"/>
</dbReference>
<dbReference type="SMART" id="SM00910">
    <property type="entry name" value="HIRAN"/>
    <property type="match status" value="1"/>
</dbReference>
<evidence type="ECO:0000259" key="3">
    <source>
        <dbReference type="SMART" id="SM00910"/>
    </source>
</evidence>
<dbReference type="AlphaFoldDB" id="A0A540VSD3"/>
<sequence>MNKAVFIAWRGGGEDRGHWSPVARLEHLDGEYRFVYTRGARMLLGFRPFPGMSDLEEVYCSETLFPLLANRLLARSRPEYQAWLRWSDFDPADPPDPLAILGVTEGIRQTDALEVFPRPVPDAQGRYYSRFFLHGLRHASEAARERIAEMRPDDRLEVEVENDNPFDPRAVAVLTNGQERLKLGYVPRYLARDVRGLIAAHGFGAIDVRVVRVNTGAPLQMRLLCSLTTPWPADFEPCAGEEFVPLADERVPEMAASGA</sequence>
<dbReference type="GO" id="GO:0008270">
    <property type="term" value="F:zinc ion binding"/>
    <property type="evidence" value="ECO:0007669"/>
    <property type="project" value="InterPro"/>
</dbReference>
<evidence type="ECO:0000256" key="1">
    <source>
        <dbReference type="ARBA" id="ARBA00022723"/>
    </source>
</evidence>